<organism evidence="3 4">
    <name type="scientific">Paenibacillus thermoaerophilus</name>
    <dbReference type="NCBI Taxonomy" id="1215385"/>
    <lineage>
        <taxon>Bacteria</taxon>
        <taxon>Bacillati</taxon>
        <taxon>Bacillota</taxon>
        <taxon>Bacilli</taxon>
        <taxon>Bacillales</taxon>
        <taxon>Paenibacillaceae</taxon>
        <taxon>Paenibacillus</taxon>
    </lineage>
</organism>
<dbReference type="RefSeq" id="WP_138788767.1">
    <property type="nucleotide sequence ID" value="NZ_JBHTGQ010000004.1"/>
</dbReference>
<dbReference type="EMBL" id="JBHTGQ010000004">
    <property type="protein sequence ID" value="MFC7748889.1"/>
    <property type="molecule type" value="Genomic_DNA"/>
</dbReference>
<feature type="domain" description="SLH" evidence="2">
    <location>
        <begin position="68"/>
        <end position="132"/>
    </location>
</feature>
<feature type="signal peptide" evidence="1">
    <location>
        <begin position="1"/>
        <end position="28"/>
    </location>
</feature>
<evidence type="ECO:0000313" key="4">
    <source>
        <dbReference type="Proteomes" id="UP001596528"/>
    </source>
</evidence>
<evidence type="ECO:0000313" key="3">
    <source>
        <dbReference type="EMBL" id="MFC7748889.1"/>
    </source>
</evidence>
<gene>
    <name evidence="3" type="ORF">ACFQWB_02870</name>
</gene>
<dbReference type="PROSITE" id="PS51272">
    <property type="entry name" value="SLH"/>
    <property type="match status" value="2"/>
</dbReference>
<feature type="chain" id="PRO_5045575374" evidence="1">
    <location>
        <begin position="29"/>
        <end position="414"/>
    </location>
</feature>
<dbReference type="Proteomes" id="UP001596528">
    <property type="component" value="Unassembled WGS sequence"/>
</dbReference>
<dbReference type="InterPro" id="IPR051465">
    <property type="entry name" value="Cell_Envelope_Struct_Comp"/>
</dbReference>
<name>A0ABW2UYE5_9BACL</name>
<keyword evidence="4" id="KW-1185">Reference proteome</keyword>
<sequence>MKSAWAKRFLVTGLAVAMTAGGATSAFAKGKDKDDDRWKPAQSWQWNNDKFGHDNKFNNFGKKTINIKLEFDDVKGADVEWALRYIASLAAKGVFQGYEDGTFQPRKPISRIEAITAAVRLMGLEEQAQAKMNADLNFKDAEKVEKKYGWAVGYVQVALENDLFLETETMVEPEKPADRLWATMLLVKALKLTDEAKAKMGTKLPFRDAKDIPAGAVGYVAVAVEKGLIDGYEDNTFRPNKTVTRAELAALLDRTENEMPESKDTIKGTVTAAVYNNTLTLQKNGQTLNLNVDPNAFVFKNGVRISLDQLQPGDAVKVRHYNNLVIFIEVTGTGTLPPQAFTVSGTLLSTTLNTQGRLATITAAVHNAQTNQTTAIVYPVADNVTLVGDVSRLQAGKTVELSGVGNTVNKIVIK</sequence>
<dbReference type="PANTHER" id="PTHR43308:SF5">
    <property type="entry name" value="S-LAYER PROTEIN _ PEPTIDOGLYCAN ENDO-BETA-N-ACETYLGLUCOSAMINIDASE"/>
    <property type="match status" value="1"/>
</dbReference>
<protein>
    <submittedName>
        <fullName evidence="3">S-layer homology domain-containing protein</fullName>
    </submittedName>
</protein>
<comment type="caution">
    <text evidence="3">The sequence shown here is derived from an EMBL/GenBank/DDBJ whole genome shotgun (WGS) entry which is preliminary data.</text>
</comment>
<dbReference type="InterPro" id="IPR001119">
    <property type="entry name" value="SLH_dom"/>
</dbReference>
<accession>A0ABW2UYE5</accession>
<evidence type="ECO:0000256" key="1">
    <source>
        <dbReference type="SAM" id="SignalP"/>
    </source>
</evidence>
<keyword evidence="1" id="KW-0732">Signal</keyword>
<feature type="domain" description="SLH" evidence="2">
    <location>
        <begin position="203"/>
        <end position="266"/>
    </location>
</feature>
<reference evidence="4" key="1">
    <citation type="journal article" date="2019" name="Int. J. Syst. Evol. Microbiol.">
        <title>The Global Catalogue of Microorganisms (GCM) 10K type strain sequencing project: providing services to taxonomists for standard genome sequencing and annotation.</title>
        <authorList>
            <consortium name="The Broad Institute Genomics Platform"/>
            <consortium name="The Broad Institute Genome Sequencing Center for Infectious Disease"/>
            <person name="Wu L."/>
            <person name="Ma J."/>
        </authorList>
    </citation>
    <scope>NUCLEOTIDE SEQUENCE [LARGE SCALE GENOMIC DNA]</scope>
    <source>
        <strain evidence="4">JCM 18657</strain>
    </source>
</reference>
<dbReference type="Pfam" id="PF00395">
    <property type="entry name" value="SLH"/>
    <property type="match status" value="2"/>
</dbReference>
<evidence type="ECO:0000259" key="2">
    <source>
        <dbReference type="PROSITE" id="PS51272"/>
    </source>
</evidence>
<proteinExistence type="predicted"/>
<dbReference type="PANTHER" id="PTHR43308">
    <property type="entry name" value="OUTER MEMBRANE PROTEIN ALPHA-RELATED"/>
    <property type="match status" value="1"/>
</dbReference>